<sequence length="187" mass="21833">MCWKSNLARALKECKFSAIEIHARTGISTTTISNMQNNLHESFLCSQFILLKLLLEKKHIDFLSTIFGKDYFQDVKAIADDNNLNAMGDYFKETYHYEVFSKKKVVDATKLVSSRLDYILTKNYESIKIDEITKLEIASGTEIGFYCDMFFSHVKLNSDEEYEKLLKKQRDINKEANSRRKPKEDKK</sequence>
<comment type="caution">
    <text evidence="1">The sequence shown here is derived from an EMBL/GenBank/DDBJ whole genome shotgun (WGS) entry which is preliminary data.</text>
</comment>
<name>A0ABS1R6P8_9SPHI</name>
<proteinExistence type="predicted"/>
<reference evidence="1 2" key="1">
    <citation type="submission" date="2021-01" db="EMBL/GenBank/DDBJ databases">
        <title>C459-1 draft genome sequence.</title>
        <authorList>
            <person name="Zhang X.-F."/>
        </authorList>
    </citation>
    <scope>NUCLEOTIDE SEQUENCE [LARGE SCALE GENOMIC DNA]</scope>
    <source>
        <strain evidence="2">C459-1</strain>
    </source>
</reference>
<dbReference type="RefSeq" id="WP_202104079.1">
    <property type="nucleotide sequence ID" value="NZ_JAERTY010000009.1"/>
</dbReference>
<accession>A0ABS1R6P8</accession>
<dbReference type="Proteomes" id="UP000625283">
    <property type="component" value="Unassembled WGS sequence"/>
</dbReference>
<evidence type="ECO:0008006" key="3">
    <source>
        <dbReference type="Google" id="ProtNLM"/>
    </source>
</evidence>
<keyword evidence="2" id="KW-1185">Reference proteome</keyword>
<evidence type="ECO:0000313" key="1">
    <source>
        <dbReference type="EMBL" id="MBL1410382.1"/>
    </source>
</evidence>
<dbReference type="EMBL" id="JAERTY010000009">
    <property type="protein sequence ID" value="MBL1410382.1"/>
    <property type="molecule type" value="Genomic_DNA"/>
</dbReference>
<gene>
    <name evidence="1" type="ORF">JKG61_16620</name>
</gene>
<protein>
    <recommendedName>
        <fullName evidence="3">XRE family transcriptional regulator</fullName>
    </recommendedName>
</protein>
<organism evidence="1 2">
    <name type="scientific">Sphingobacterium faecale</name>
    <dbReference type="NCBI Taxonomy" id="2803775"/>
    <lineage>
        <taxon>Bacteria</taxon>
        <taxon>Pseudomonadati</taxon>
        <taxon>Bacteroidota</taxon>
        <taxon>Sphingobacteriia</taxon>
        <taxon>Sphingobacteriales</taxon>
        <taxon>Sphingobacteriaceae</taxon>
        <taxon>Sphingobacterium</taxon>
    </lineage>
</organism>
<evidence type="ECO:0000313" key="2">
    <source>
        <dbReference type="Proteomes" id="UP000625283"/>
    </source>
</evidence>